<proteinExistence type="predicted"/>
<organismHost>
    <name type="scientific">Noctuidae</name>
    <name type="common">owlet moths</name>
    <dbReference type="NCBI Taxonomy" id="7100"/>
</organismHost>
<organism evidence="2">
    <name type="scientific">Heliothis virescens ascovirus 3e</name>
    <name type="common">HvAV-3e</name>
    <dbReference type="NCBI Taxonomy" id="260797"/>
    <lineage>
        <taxon>Viruses</taxon>
        <taxon>Varidnaviria</taxon>
        <taxon>Bamfordvirae</taxon>
        <taxon>Nucleocytoviricota</taxon>
        <taxon>Megaviricetes</taxon>
        <taxon>Pimascovirales</taxon>
        <taxon>Pimascovirales incertae sedis</taxon>
        <taxon>Ascoviridae</taxon>
        <taxon>Ascovirus</taxon>
        <taxon>Ascovirus hvav3a</taxon>
    </lineage>
</organism>
<sequence length="84" mass="9178">MAPYKVLSEMAVCTKRQKAVAPAVRDKRSTDGDSVTRYSGAGKPVSPNDFLMRCEYVTKSTVCNESNDMLTLTESNPIDGHCTC</sequence>
<reference evidence="1 2" key="1">
    <citation type="journal article" date="2007" name="J. Gen. Virol.">
        <title>Sequence and organization of the Heliothis virescens ascovirus genome.</title>
        <authorList>
            <person name="Asgari S."/>
            <person name="Davis J."/>
            <person name="Wood D."/>
            <person name="Wilson P."/>
            <person name="McGrath A."/>
        </authorList>
    </citation>
    <scope>NUCLEOTIDE SEQUENCE [LARGE SCALE GENOMIC DNA]</scope>
    <source>
        <strain evidence="2">HvAv-3e</strain>
    </source>
</reference>
<dbReference type="Proteomes" id="UP000001324">
    <property type="component" value="Segment"/>
</dbReference>
<evidence type="ECO:0000313" key="1">
    <source>
        <dbReference type="EMBL" id="ABO37259.1"/>
    </source>
</evidence>
<accession>A4KXC8</accession>
<dbReference type="GeneID" id="5076100"/>
<protein>
    <submittedName>
        <fullName evidence="1">Uncharacterized protein</fullName>
    </submittedName>
</protein>
<dbReference type="KEGG" id="vg:5076100"/>
<name>A4KXC8_HVAVE</name>
<dbReference type="RefSeq" id="YP_001110925.1">
    <property type="nucleotide sequence ID" value="NC_009233.1"/>
</dbReference>
<keyword evidence="2" id="KW-1185">Reference proteome</keyword>
<dbReference type="EMBL" id="EF133465">
    <property type="protein sequence ID" value="ABO37259.1"/>
    <property type="molecule type" value="Genomic_DNA"/>
</dbReference>
<evidence type="ECO:0000313" key="2">
    <source>
        <dbReference type="Proteomes" id="UP000001324"/>
    </source>
</evidence>